<sequence length="215" mass="23504">MSSPPPNTTKRRRAKANRTSTSKQSSPSMPHATADMGEPSINGDMPSSQFFSHLHSYPVVHDSVSTFKNNPYGAKGIDLTNATYAKFVRPTLPYFKGPYSYVAPYVSKADELGDKSLSKIEEKVPIVKSETKEIQQTAKDVALWPLNTLGKSRDYVLTTYSEEYKKCGGDGLIAGSKAAITSSLVMSADILSWVSSLLKAKKDEARDTVKEKTGK</sequence>
<reference evidence="2" key="1">
    <citation type="submission" date="2020-02" db="EMBL/GenBank/DDBJ databases">
        <authorList>
            <person name="Palmer J.M."/>
        </authorList>
    </citation>
    <scope>NUCLEOTIDE SEQUENCE</scope>
    <source>
        <strain evidence="2">EPUS1.4</strain>
        <tissue evidence="2">Thallus</tissue>
    </source>
</reference>
<gene>
    <name evidence="2" type="ORF">GJ744_009473</name>
</gene>
<dbReference type="Proteomes" id="UP000606974">
    <property type="component" value="Unassembled WGS sequence"/>
</dbReference>
<accession>A0A8H7AJI5</accession>
<name>A0A8H7AJI5_9EURO</name>
<comment type="caution">
    <text evidence="2">The sequence shown here is derived from an EMBL/GenBank/DDBJ whole genome shotgun (WGS) entry which is preliminary data.</text>
</comment>
<dbReference type="AlphaFoldDB" id="A0A8H7AJI5"/>
<dbReference type="Pfam" id="PF17316">
    <property type="entry name" value="Perilipin_2"/>
    <property type="match status" value="1"/>
</dbReference>
<evidence type="ECO:0000313" key="3">
    <source>
        <dbReference type="Proteomes" id="UP000606974"/>
    </source>
</evidence>
<proteinExistence type="predicted"/>
<evidence type="ECO:0000256" key="1">
    <source>
        <dbReference type="SAM" id="MobiDB-lite"/>
    </source>
</evidence>
<organism evidence="2 3">
    <name type="scientific">Endocarpon pusillum</name>
    <dbReference type="NCBI Taxonomy" id="364733"/>
    <lineage>
        <taxon>Eukaryota</taxon>
        <taxon>Fungi</taxon>
        <taxon>Dikarya</taxon>
        <taxon>Ascomycota</taxon>
        <taxon>Pezizomycotina</taxon>
        <taxon>Eurotiomycetes</taxon>
        <taxon>Chaetothyriomycetidae</taxon>
        <taxon>Verrucariales</taxon>
        <taxon>Verrucariaceae</taxon>
        <taxon>Endocarpon</taxon>
    </lineage>
</organism>
<feature type="region of interest" description="Disordered" evidence="1">
    <location>
        <begin position="1"/>
        <end position="41"/>
    </location>
</feature>
<keyword evidence="3" id="KW-1185">Reference proteome</keyword>
<evidence type="ECO:0000313" key="2">
    <source>
        <dbReference type="EMBL" id="KAF7508176.1"/>
    </source>
</evidence>
<protein>
    <recommendedName>
        <fullName evidence="4">CAP20</fullName>
    </recommendedName>
</protein>
<evidence type="ECO:0008006" key="4">
    <source>
        <dbReference type="Google" id="ProtNLM"/>
    </source>
</evidence>
<dbReference type="OrthoDB" id="376826at2759"/>
<dbReference type="EMBL" id="JAACFV010000057">
    <property type="protein sequence ID" value="KAF7508176.1"/>
    <property type="molecule type" value="Genomic_DNA"/>
</dbReference>